<dbReference type="Proteomes" id="UP001153678">
    <property type="component" value="Unassembled WGS sequence"/>
</dbReference>
<dbReference type="AlphaFoldDB" id="A0A9W4X0P5"/>
<name>A0A9W4X0P5_9GLOM</name>
<evidence type="ECO:0000313" key="2">
    <source>
        <dbReference type="Proteomes" id="UP001153678"/>
    </source>
</evidence>
<dbReference type="EMBL" id="CAMKVN010001734">
    <property type="protein sequence ID" value="CAI2177782.1"/>
    <property type="molecule type" value="Genomic_DNA"/>
</dbReference>
<feature type="non-terminal residue" evidence="1">
    <location>
        <position position="78"/>
    </location>
</feature>
<protein>
    <submittedName>
        <fullName evidence="1">2016_t:CDS:1</fullName>
    </submittedName>
</protein>
<gene>
    <name evidence="1" type="ORF">FWILDA_LOCUS8257</name>
</gene>
<comment type="caution">
    <text evidence="1">The sequence shown here is derived from an EMBL/GenBank/DDBJ whole genome shotgun (WGS) entry which is preliminary data.</text>
</comment>
<keyword evidence="2" id="KW-1185">Reference proteome</keyword>
<organism evidence="1 2">
    <name type="scientific">Funneliformis geosporum</name>
    <dbReference type="NCBI Taxonomy" id="1117311"/>
    <lineage>
        <taxon>Eukaryota</taxon>
        <taxon>Fungi</taxon>
        <taxon>Fungi incertae sedis</taxon>
        <taxon>Mucoromycota</taxon>
        <taxon>Glomeromycotina</taxon>
        <taxon>Glomeromycetes</taxon>
        <taxon>Glomerales</taxon>
        <taxon>Glomeraceae</taxon>
        <taxon>Funneliformis</taxon>
    </lineage>
</organism>
<dbReference type="OrthoDB" id="2435398at2759"/>
<proteinExistence type="predicted"/>
<reference evidence="1" key="1">
    <citation type="submission" date="2022-08" db="EMBL/GenBank/DDBJ databases">
        <authorList>
            <person name="Kallberg Y."/>
            <person name="Tangrot J."/>
            <person name="Rosling A."/>
        </authorList>
    </citation>
    <scope>NUCLEOTIDE SEQUENCE</scope>
    <source>
        <strain evidence="1">Wild A</strain>
    </source>
</reference>
<evidence type="ECO:0000313" key="1">
    <source>
        <dbReference type="EMBL" id="CAI2177782.1"/>
    </source>
</evidence>
<accession>A0A9W4X0P5</accession>
<sequence length="78" mass="8921">MISSSLSVNISSLGYMDDANWITSSKEDLKYILDIADEYYSFTRAAINKTKSRLLTNALFSSDLIQLKFELFYILIIP</sequence>